<dbReference type="Proteomes" id="UP001465755">
    <property type="component" value="Unassembled WGS sequence"/>
</dbReference>
<comment type="caution">
    <text evidence="1">The sequence shown here is derived from an EMBL/GenBank/DDBJ whole genome shotgun (WGS) entry which is preliminary data.</text>
</comment>
<sequence length="87" mass="9840">MNQLEEEKRLLQTENQRLKGCVEAQQLHCHTLSKNVEQELRSGSWRLAPVAGRIRALLAQPQSFALTELTAEQADQGQQEKAPVTLF</sequence>
<accession>A0AAW1P4R3</accession>
<organism evidence="1 2">
    <name type="scientific">Symbiochloris irregularis</name>
    <dbReference type="NCBI Taxonomy" id="706552"/>
    <lineage>
        <taxon>Eukaryota</taxon>
        <taxon>Viridiplantae</taxon>
        <taxon>Chlorophyta</taxon>
        <taxon>core chlorophytes</taxon>
        <taxon>Trebouxiophyceae</taxon>
        <taxon>Trebouxiales</taxon>
        <taxon>Trebouxiaceae</taxon>
        <taxon>Symbiochloris</taxon>
    </lineage>
</organism>
<evidence type="ECO:0000313" key="1">
    <source>
        <dbReference type="EMBL" id="KAK9803480.1"/>
    </source>
</evidence>
<proteinExistence type="predicted"/>
<keyword evidence="2" id="KW-1185">Reference proteome</keyword>
<evidence type="ECO:0000313" key="2">
    <source>
        <dbReference type="Proteomes" id="UP001465755"/>
    </source>
</evidence>
<dbReference type="EMBL" id="JALJOQ010000059">
    <property type="protein sequence ID" value="KAK9803480.1"/>
    <property type="molecule type" value="Genomic_DNA"/>
</dbReference>
<gene>
    <name evidence="1" type="ORF">WJX73_006613</name>
</gene>
<name>A0AAW1P4R3_9CHLO</name>
<reference evidence="1 2" key="1">
    <citation type="journal article" date="2024" name="Nat. Commun.">
        <title>Phylogenomics reveals the evolutionary origins of lichenization in chlorophyte algae.</title>
        <authorList>
            <person name="Puginier C."/>
            <person name="Libourel C."/>
            <person name="Otte J."/>
            <person name="Skaloud P."/>
            <person name="Haon M."/>
            <person name="Grisel S."/>
            <person name="Petersen M."/>
            <person name="Berrin J.G."/>
            <person name="Delaux P.M."/>
            <person name="Dal Grande F."/>
            <person name="Keller J."/>
        </authorList>
    </citation>
    <scope>NUCLEOTIDE SEQUENCE [LARGE SCALE GENOMIC DNA]</scope>
    <source>
        <strain evidence="1 2">SAG 2036</strain>
    </source>
</reference>
<protein>
    <submittedName>
        <fullName evidence="1">Uncharacterized protein</fullName>
    </submittedName>
</protein>
<dbReference type="AlphaFoldDB" id="A0AAW1P4R3"/>